<sequence length="396" mass="43497">MPPFGLFSAGLPCLPYCTEANSDTNAIEFTGLLLVAPTEGVRRRGEEGFVHLAFGRRLLVLRRQTSPTRFLRMTRPGIGLVKKLTGLSHSNTGSSQSRTPVCLVLGGTGLLGKALQATVHALEEQAGDLEGYRFVFVGSRDADLRLWSETQLLFQKHQPSAIIHLAAKEAFLRENLLISTNVIPRAVFCLSTCAYPEAVPKLPLVEEYLHIAPAHPSNEGYAAAKRLLEQQVRFSRQRLEEENPGQSFTWICVIPCNLYGPHDNFNLNTAHVLPALVHKALLAKQSDGKLVVRGTGRTLRQFLFSDDAARLLLLLLVKREIPQTHCLLNMCPDLEDSEISISNLALIIKQCSGLEGPLEFDEVAPEGVLRKASSVTDPEQPNPAAGLIGSSKLWLM</sequence>
<dbReference type="EMBL" id="JROU02000302">
    <property type="protein sequence ID" value="OEH79703.1"/>
    <property type="molecule type" value="Genomic_DNA"/>
</dbReference>
<reference evidence="2 3" key="1">
    <citation type="journal article" date="2016" name="BMC Genomics">
        <title>Comparative genomics reveals Cyclospora cayetanensis possesses coccidia-like metabolism and invasion components but unique surface antigens.</title>
        <authorList>
            <person name="Liu S."/>
            <person name="Wang L."/>
            <person name="Zheng H."/>
            <person name="Xu Z."/>
            <person name="Roellig D.M."/>
            <person name="Li N."/>
            <person name="Frace M.A."/>
            <person name="Tang K."/>
            <person name="Arrowood M.J."/>
            <person name="Moss D.M."/>
            <person name="Zhang L."/>
            <person name="Feng Y."/>
            <person name="Xiao L."/>
        </authorList>
    </citation>
    <scope>NUCLEOTIDE SEQUENCE [LARGE SCALE GENOMIC DNA]</scope>
    <source>
        <strain evidence="2 3">CHN_HEN01</strain>
    </source>
</reference>
<dbReference type="FunCoup" id="A0A1D3D8I2">
    <property type="interactions" value="95"/>
</dbReference>
<gene>
    <name evidence="2" type="ORF">cyc_05547</name>
</gene>
<comment type="caution">
    <text evidence="2">The sequence shown here is derived from an EMBL/GenBank/DDBJ whole genome shotgun (WGS) entry which is preliminary data.</text>
</comment>
<feature type="domain" description="NAD-dependent epimerase/dehydratase" evidence="1">
    <location>
        <begin position="103"/>
        <end position="318"/>
    </location>
</feature>
<evidence type="ECO:0000259" key="1">
    <source>
        <dbReference type="Pfam" id="PF01370"/>
    </source>
</evidence>
<dbReference type="VEuPathDB" id="ToxoDB:LOC34621885"/>
<dbReference type="VEuPathDB" id="ToxoDB:cyc_05547"/>
<dbReference type="PANTHER" id="PTHR43238">
    <property type="entry name" value="GDP-L-FUCOSE SYNTHASE"/>
    <property type="match status" value="1"/>
</dbReference>
<dbReference type="Gene3D" id="3.90.25.10">
    <property type="entry name" value="UDP-galactose 4-epimerase, domain 1"/>
    <property type="match status" value="1"/>
</dbReference>
<dbReference type="GO" id="GO:0050577">
    <property type="term" value="F:GDP-L-fucose synthase activity"/>
    <property type="evidence" value="ECO:0007669"/>
    <property type="project" value="TreeGrafter"/>
</dbReference>
<dbReference type="Proteomes" id="UP000095192">
    <property type="component" value="Unassembled WGS sequence"/>
</dbReference>
<dbReference type="SUPFAM" id="SSF51735">
    <property type="entry name" value="NAD(P)-binding Rossmann-fold domains"/>
    <property type="match status" value="1"/>
</dbReference>
<organism evidence="2 3">
    <name type="scientific">Cyclospora cayetanensis</name>
    <dbReference type="NCBI Taxonomy" id="88456"/>
    <lineage>
        <taxon>Eukaryota</taxon>
        <taxon>Sar</taxon>
        <taxon>Alveolata</taxon>
        <taxon>Apicomplexa</taxon>
        <taxon>Conoidasida</taxon>
        <taxon>Coccidia</taxon>
        <taxon>Eucoccidiorida</taxon>
        <taxon>Eimeriorina</taxon>
        <taxon>Eimeriidae</taxon>
        <taxon>Cyclospora</taxon>
    </lineage>
</organism>
<accession>A0A1D3D8I2</accession>
<dbReference type="Gene3D" id="3.40.50.720">
    <property type="entry name" value="NAD(P)-binding Rossmann-like Domain"/>
    <property type="match status" value="1"/>
</dbReference>
<dbReference type="InParanoid" id="A0A1D3D8I2"/>
<dbReference type="PANTHER" id="PTHR43238:SF1">
    <property type="entry name" value="GDP-L-FUCOSE SYNTHASE"/>
    <property type="match status" value="1"/>
</dbReference>
<dbReference type="InterPro" id="IPR001509">
    <property type="entry name" value="Epimerase_deHydtase"/>
</dbReference>
<dbReference type="AlphaFoldDB" id="A0A1D3D8I2"/>
<dbReference type="InterPro" id="IPR036291">
    <property type="entry name" value="NAD(P)-bd_dom_sf"/>
</dbReference>
<evidence type="ECO:0000313" key="3">
    <source>
        <dbReference type="Proteomes" id="UP000095192"/>
    </source>
</evidence>
<protein>
    <submittedName>
        <fullName evidence="2">GDP-L-fucose synthetase</fullName>
    </submittedName>
</protein>
<name>A0A1D3D8I2_9EIME</name>
<evidence type="ECO:0000313" key="2">
    <source>
        <dbReference type="EMBL" id="OEH79703.1"/>
    </source>
</evidence>
<proteinExistence type="predicted"/>
<keyword evidence="3" id="KW-1185">Reference proteome</keyword>
<dbReference type="Pfam" id="PF01370">
    <property type="entry name" value="Epimerase"/>
    <property type="match status" value="1"/>
</dbReference>